<dbReference type="KEGG" id="buz:AYM40_05830"/>
<dbReference type="AlphaFoldDB" id="A0A161IBX3"/>
<name>A0A161IBX3_9BURK</name>
<gene>
    <name evidence="1" type="ORF">AYM40_05830</name>
</gene>
<evidence type="ECO:0000313" key="2">
    <source>
        <dbReference type="Proteomes" id="UP000076852"/>
    </source>
</evidence>
<evidence type="ECO:0000313" key="1">
    <source>
        <dbReference type="EMBL" id="ANB74563.1"/>
    </source>
</evidence>
<sequence>MELWIQPCTPCADLYGQASAVEPHDTLTLVGAGAVKDARAEQHYTCTRCRAAFVRILAGEPRTQIWMLLNAAQH</sequence>
<proteinExistence type="predicted"/>
<dbReference type="EMBL" id="CP014578">
    <property type="protein sequence ID" value="ANB74563.1"/>
    <property type="molecule type" value="Genomic_DNA"/>
</dbReference>
<dbReference type="Proteomes" id="UP000076852">
    <property type="component" value="Chromosome 1"/>
</dbReference>
<protein>
    <submittedName>
        <fullName evidence="1">Uncharacterized protein</fullName>
    </submittedName>
</protein>
<reference evidence="1 2" key="1">
    <citation type="journal article" date="2016" name="Gene">
        <title>PacBio SMRT assembly of a complex multi-replicon genome reveals chlorocatechol degradative operon in a region of genome plasticity.</title>
        <authorList>
            <person name="Ricker N."/>
            <person name="Shen S.Y."/>
            <person name="Goordial J."/>
            <person name="Jin S."/>
            <person name="Fulthorpe R.R."/>
        </authorList>
    </citation>
    <scope>NUCLEOTIDE SEQUENCE [LARGE SCALE GENOMIC DNA]</scope>
    <source>
        <strain evidence="1 2">OLGA172</strain>
    </source>
</reference>
<organism evidence="1 2">
    <name type="scientific">Paraburkholderia phytofirmans OLGA172</name>
    <dbReference type="NCBI Taxonomy" id="1417228"/>
    <lineage>
        <taxon>Bacteria</taxon>
        <taxon>Pseudomonadati</taxon>
        <taxon>Pseudomonadota</taxon>
        <taxon>Betaproteobacteria</taxon>
        <taxon>Burkholderiales</taxon>
        <taxon>Burkholderiaceae</taxon>
        <taxon>Paraburkholderia</taxon>
    </lineage>
</organism>
<keyword evidence="2" id="KW-1185">Reference proteome</keyword>
<dbReference type="STRING" id="1804984.AYM40_05830"/>
<accession>A0A161IBX3</accession>